<sequence length="1384" mass="156387">MWWSKALGLLVITVLNNVCHGILIVGPKYIRSGQMYSLIVSNFESPAKELHVVAQINGISYAGVPFLTVRESARLKPLSNTAINLLLPDNLLDGLYTISIDGEDGLELSQEADLIFLTNSFAGLIQLNKPIFKPGDVVQFRAIVLDADLKPPADIDTVRVTVRDPKGNTIRKWTKATLSFGVFEAELQIATTPMIGEYGISVHVGEQEVTSKTFEVKEYVLSLFDVEIQPTSIPLARDQQLDLTISAKYYVGKPVKGVATISLYLEDDKLDQRTVVNVYGMAQVKLQFKDYLNVHGDSQEVRVNVSFIQDETEKIVTKEQRITVYKSQYRVELVKKWPEFRAGEPFFCTLRLQYQDGQPVKRTAAKVYIDYDFETVDSVHTSNDAGVIELTLQPEPSTEMINIVVKIDDEDLLDEIISRQKQGTDLLKVELETEVLLGKMLGLKVTCNEGMSFFVYYVVAQGTILKSGFIQPNKVTSYSLEIETTDRMVPKSKIIVATVLKDIVLYDFLDVDFPGFRNNFNLTIDKNEVKPGEELKLNMNGHPGAYVALAAYDKSLLQLGDKHTIFWQDILDVFDQFHSQQINEFDPFHSIGLFARTMDHIRFDSHHEFLPETLADNSLRAGANTRHGGAPNKLDSFRTNFLESWLWKTTKLDASGAAMMKEVVPDTTTAWHLTGFSIDAEYGLNIITQPLEFVTVKEFYIVEQLPYSIRRGEAVALQFMIFSNFPLIYQGAVTMYNVNNQTEFEGRPAGETSYTKSVMVTPKTGVLVSFTVKARKLGEMTILVKASIEPANDAIESVIRVMPESLVKREMVSRFFCHDSFLNQTFNISLDLDKKANKDYKKIEFVLTPNILTSVMDNLENLLSVPTGCGEQNMMRLVPIVQVLDYMTSIASSNIVVTNKAKQLLKMGYQNQLRYRQQDGSFGLWEKSGGGVFLTAFVGKTLATAAKYINEIESDVVMKAYDWLATRQHRTGRFDEAGAIFHKDMQGGLRQGIALTSFVLISFMEYEKAAIKHAAVVKKGINYVTETLSSIEDSYDLAIATYALMLHGHSTRERFLEKLIGMSTVQRNGTERYWQRSAHSIETTAYALLSFVLAEKFVDGTSIMRWLVKQRYTPGSFPRTQDTFVGLKALTKLAEKISPSRNDYTVTLRHSGRKQEFRVNSQDIGELQHADGVDDSLQMQIDVAGIGFGLLQVTYEYGIDLWNVSNRFNLEVEQTLTNAGARLQLEVCSSFIPKLSDERSNMALVEVNFPSGYTTDRDLIIDSSRYNPIQKIEVRFGATSVVVYYNNMGTERNCFTVIAYRRQKVYLKRPAFVLVHDYYEPELNAIKMYQVDDHGWCDLCDWNECPASCSQLREVKLDPAATKSSSVLSSVYNWFKGYSQFYEH</sequence>
<dbReference type="GO" id="GO:0004866">
    <property type="term" value="F:endopeptidase inhibitor activity"/>
    <property type="evidence" value="ECO:0007669"/>
    <property type="project" value="InterPro"/>
</dbReference>
<dbReference type="PANTHER" id="PTHR11412">
    <property type="entry name" value="MACROGLOBULIN / COMPLEMENT"/>
    <property type="match status" value="1"/>
</dbReference>
<evidence type="ECO:0000256" key="1">
    <source>
        <dbReference type="ARBA" id="ARBA00022729"/>
    </source>
</evidence>
<dbReference type="InterPro" id="IPR047565">
    <property type="entry name" value="Alpha-macroglob_thiol-ester_cl"/>
</dbReference>
<proteinExistence type="predicted"/>
<keyword evidence="14" id="KW-1185">Reference proteome</keyword>
<evidence type="ECO:0000256" key="2">
    <source>
        <dbReference type="ARBA" id="ARBA00022859"/>
    </source>
</evidence>
<dbReference type="Pfam" id="PF01835">
    <property type="entry name" value="MG2"/>
    <property type="match status" value="1"/>
</dbReference>
<dbReference type="Pfam" id="PF07678">
    <property type="entry name" value="TED_complement"/>
    <property type="match status" value="1"/>
</dbReference>
<comment type="subunit">
    <text evidence="7">Heterodimer of a TEP1-N chain and an TEP1-C chain non-covalently linked. Forms a complex composed of TEP1-N and TEP1-C heterodimer, LRIM1 and APL1C; the interaction stabilizes TEP1-N and TEP1-C heterodimer, prevents its binding to tissues while circulating in the hemolymph and protects the thioester bond from hydrolysis. Mature TEP1 and to a lesser extent full-length TEP1 interact with SPCLIP1; the interaction is induced by microbial infection.</text>
</comment>
<dbReference type="Pfam" id="PF00207">
    <property type="entry name" value="A2M"/>
    <property type="match status" value="1"/>
</dbReference>
<evidence type="ECO:0000256" key="3">
    <source>
        <dbReference type="ARBA" id="ARBA00022966"/>
    </source>
</evidence>
<feature type="domain" description="Alpha-2-macroglobulin bait region" evidence="10">
    <location>
        <begin position="427"/>
        <end position="559"/>
    </location>
</feature>
<keyword evidence="5" id="KW-0325">Glycoprotein</keyword>
<dbReference type="InterPro" id="IPR008930">
    <property type="entry name" value="Terpenoid_cyclase/PrenylTrfase"/>
</dbReference>
<dbReference type="EnsemblMetazoa" id="AMIN007001-RA">
    <property type="protein sequence ID" value="AMIN007001-PA"/>
    <property type="gene ID" value="AMIN007001"/>
</dbReference>
<dbReference type="VEuPathDB" id="VectorBase:AMIN007001"/>
<reference evidence="14" key="1">
    <citation type="submission" date="2013-03" db="EMBL/GenBank/DDBJ databases">
        <title>The Genome Sequence of Anopheles minimus MINIMUS1.</title>
        <authorList>
            <consortium name="The Broad Institute Genomics Platform"/>
            <person name="Neafsey D.E."/>
            <person name="Walton C."/>
            <person name="Walker B."/>
            <person name="Young S.K."/>
            <person name="Zeng Q."/>
            <person name="Gargeya S."/>
            <person name="Fitzgerald M."/>
            <person name="Haas B."/>
            <person name="Abouelleil A."/>
            <person name="Allen A.W."/>
            <person name="Alvarado L."/>
            <person name="Arachchi H.M."/>
            <person name="Berlin A.M."/>
            <person name="Chapman S.B."/>
            <person name="Gainer-Dewar J."/>
            <person name="Goldberg J."/>
            <person name="Griggs A."/>
            <person name="Gujja S."/>
            <person name="Hansen M."/>
            <person name="Howarth C."/>
            <person name="Imamovic A."/>
            <person name="Ireland A."/>
            <person name="Larimer J."/>
            <person name="McCowan C."/>
            <person name="Murphy C."/>
            <person name="Pearson M."/>
            <person name="Poon T.W."/>
            <person name="Priest M."/>
            <person name="Roberts A."/>
            <person name="Saif S."/>
            <person name="Shea T."/>
            <person name="Sisk P."/>
            <person name="Sykes S."/>
            <person name="Wortman J."/>
            <person name="Nusbaum C."/>
            <person name="Birren B."/>
        </authorList>
    </citation>
    <scope>NUCLEOTIDE SEQUENCE [LARGE SCALE GENOMIC DNA]</scope>
    <source>
        <strain evidence="14">MINIMUS1</strain>
    </source>
</reference>
<accession>A0A182W9H3</accession>
<dbReference type="PROSITE" id="PS00477">
    <property type="entry name" value="ALPHA_2_MACROGLOBULIN"/>
    <property type="match status" value="1"/>
</dbReference>
<dbReference type="SUPFAM" id="SSF49410">
    <property type="entry name" value="Alpha-macroglobulin receptor domain"/>
    <property type="match status" value="1"/>
</dbReference>
<evidence type="ECO:0000259" key="11">
    <source>
        <dbReference type="SMART" id="SM01360"/>
    </source>
</evidence>
<dbReference type="Pfam" id="PF17791">
    <property type="entry name" value="MG3"/>
    <property type="match status" value="1"/>
</dbReference>
<evidence type="ECO:0000313" key="13">
    <source>
        <dbReference type="EnsemblMetazoa" id="AMIN007001-PA"/>
    </source>
</evidence>
<dbReference type="Gene3D" id="2.60.40.2950">
    <property type="match status" value="1"/>
</dbReference>
<evidence type="ECO:0000259" key="12">
    <source>
        <dbReference type="SMART" id="SM01361"/>
    </source>
</evidence>
<dbReference type="InterPro" id="IPR011625">
    <property type="entry name" value="A2M_N_BRD"/>
</dbReference>
<dbReference type="InterPro" id="IPR013783">
    <property type="entry name" value="Ig-like_fold"/>
</dbReference>
<dbReference type="STRING" id="112268.A0A182W9H3"/>
<dbReference type="SUPFAM" id="SSF48239">
    <property type="entry name" value="Terpenoid cyclases/Protein prenyltransferases"/>
    <property type="match status" value="1"/>
</dbReference>
<dbReference type="Gene3D" id="1.50.10.20">
    <property type="match status" value="1"/>
</dbReference>
<dbReference type="PANTHER" id="PTHR11412:SF136">
    <property type="entry name" value="CD109 ANTIGEN"/>
    <property type="match status" value="1"/>
</dbReference>
<dbReference type="SMART" id="SM01359">
    <property type="entry name" value="A2M_N_2"/>
    <property type="match status" value="1"/>
</dbReference>
<dbReference type="Gene3D" id="2.60.40.10">
    <property type="entry name" value="Immunoglobulins"/>
    <property type="match status" value="2"/>
</dbReference>
<evidence type="ECO:0000256" key="8">
    <source>
        <dbReference type="ARBA" id="ARBA00078071"/>
    </source>
</evidence>
<dbReference type="Gene3D" id="2.60.40.1940">
    <property type="match status" value="1"/>
</dbReference>
<dbReference type="SMART" id="SM01419">
    <property type="entry name" value="Thiol-ester_cl"/>
    <property type="match status" value="1"/>
</dbReference>
<dbReference type="InterPro" id="IPR036595">
    <property type="entry name" value="A-macroglobulin_rcpt-bd_sf"/>
</dbReference>
<feature type="domain" description="Alpha-macroglobulin receptor-binding" evidence="12">
    <location>
        <begin position="1240"/>
        <end position="1329"/>
    </location>
</feature>
<dbReference type="InterPro" id="IPR049135">
    <property type="entry name" value="TEP1_CUB2"/>
</dbReference>
<dbReference type="InterPro" id="IPR002890">
    <property type="entry name" value="MG2"/>
</dbReference>
<dbReference type="FunFam" id="2.60.40.1930:FF:000001">
    <property type="entry name" value="CD109 isoform 3"/>
    <property type="match status" value="1"/>
</dbReference>
<evidence type="ECO:0000259" key="10">
    <source>
        <dbReference type="SMART" id="SM01359"/>
    </source>
</evidence>
<keyword evidence="2" id="KW-0391">Immunity</keyword>
<reference evidence="13" key="2">
    <citation type="submission" date="2020-05" db="UniProtKB">
        <authorList>
            <consortium name="EnsemblMetazoa"/>
        </authorList>
    </citation>
    <scope>IDENTIFICATION</scope>
    <source>
        <strain evidence="13">MINIMUS1</strain>
    </source>
</reference>
<dbReference type="Gene3D" id="2.60.40.1930">
    <property type="match status" value="2"/>
</dbReference>
<keyword evidence="1 9" id="KW-0732">Signal</keyword>
<evidence type="ECO:0000256" key="5">
    <source>
        <dbReference type="ARBA" id="ARBA00023180"/>
    </source>
</evidence>
<dbReference type="InterPro" id="IPR009048">
    <property type="entry name" value="A-macroglobulin_rcpt-bd"/>
</dbReference>
<dbReference type="Pfam" id="PF07677">
    <property type="entry name" value="A2M_recep"/>
    <property type="match status" value="1"/>
</dbReference>
<dbReference type="Proteomes" id="UP000075920">
    <property type="component" value="Unassembled WGS sequence"/>
</dbReference>
<dbReference type="SMART" id="SM01360">
    <property type="entry name" value="A2M"/>
    <property type="match status" value="1"/>
</dbReference>
<dbReference type="InterPro" id="IPR050473">
    <property type="entry name" value="A2M/Complement_sys"/>
</dbReference>
<dbReference type="InterPro" id="IPR011626">
    <property type="entry name" value="Alpha-macroglobulin_TED"/>
</dbReference>
<dbReference type="Gene3D" id="2.60.40.690">
    <property type="entry name" value="Alpha-macroglobulin, receptor-binding domain"/>
    <property type="match status" value="1"/>
</dbReference>
<dbReference type="Pfam" id="PF07703">
    <property type="entry name" value="A2M_BRD"/>
    <property type="match status" value="1"/>
</dbReference>
<evidence type="ECO:0000256" key="7">
    <source>
        <dbReference type="ARBA" id="ARBA00063781"/>
    </source>
</evidence>
<feature type="chain" id="PRO_5008141084" description="TEP1-F" evidence="9">
    <location>
        <begin position="22"/>
        <end position="1384"/>
    </location>
</feature>
<keyword evidence="3" id="KW-0882">Thioester bond</keyword>
<dbReference type="InterPro" id="IPR019742">
    <property type="entry name" value="MacrogloblnA2_CS"/>
</dbReference>
<dbReference type="InterPro" id="IPR001599">
    <property type="entry name" value="Macroglobln_a2"/>
</dbReference>
<evidence type="ECO:0000256" key="6">
    <source>
        <dbReference type="ARBA" id="ARBA00057615"/>
    </source>
</evidence>
<keyword evidence="4" id="KW-1015">Disulfide bond</keyword>
<dbReference type="GO" id="GO:0002376">
    <property type="term" value="P:immune system process"/>
    <property type="evidence" value="ECO:0007669"/>
    <property type="project" value="UniProtKB-KW"/>
</dbReference>
<feature type="domain" description="Alpha-2-macroglobulin" evidence="11">
    <location>
        <begin position="644"/>
        <end position="735"/>
    </location>
</feature>
<dbReference type="Pfam" id="PF21412">
    <property type="entry name" value="TEP1_CUB2"/>
    <property type="match status" value="1"/>
</dbReference>
<evidence type="ECO:0000313" key="14">
    <source>
        <dbReference type="Proteomes" id="UP000075920"/>
    </source>
</evidence>
<evidence type="ECO:0000256" key="9">
    <source>
        <dbReference type="SAM" id="SignalP"/>
    </source>
</evidence>
<protein>
    <recommendedName>
        <fullName evidence="8">TEP1-F</fullName>
    </recommendedName>
</protein>
<organism evidence="13 14">
    <name type="scientific">Anopheles minimus</name>
    <dbReference type="NCBI Taxonomy" id="112268"/>
    <lineage>
        <taxon>Eukaryota</taxon>
        <taxon>Metazoa</taxon>
        <taxon>Ecdysozoa</taxon>
        <taxon>Arthropoda</taxon>
        <taxon>Hexapoda</taxon>
        <taxon>Insecta</taxon>
        <taxon>Pterygota</taxon>
        <taxon>Neoptera</taxon>
        <taxon>Endopterygota</taxon>
        <taxon>Diptera</taxon>
        <taxon>Nematocera</taxon>
        <taxon>Culicoidea</taxon>
        <taxon>Culicidae</taxon>
        <taxon>Anophelinae</taxon>
        <taxon>Anopheles</taxon>
    </lineage>
</organism>
<comment type="function">
    <text evidence="6">Binds covalently through a thioester bond to the pathogen surface resulting in pathogen clearance.</text>
</comment>
<name>A0A182W9H3_9DIPT</name>
<dbReference type="Gene3D" id="2.60.120.1540">
    <property type="match status" value="1"/>
</dbReference>
<dbReference type="Gene3D" id="2.20.130.20">
    <property type="match status" value="2"/>
</dbReference>
<dbReference type="GO" id="GO:0005615">
    <property type="term" value="C:extracellular space"/>
    <property type="evidence" value="ECO:0007669"/>
    <property type="project" value="InterPro"/>
</dbReference>
<feature type="signal peptide" evidence="9">
    <location>
        <begin position="1"/>
        <end position="21"/>
    </location>
</feature>
<evidence type="ECO:0000256" key="4">
    <source>
        <dbReference type="ARBA" id="ARBA00023157"/>
    </source>
</evidence>
<dbReference type="SMART" id="SM01361">
    <property type="entry name" value="A2M_recep"/>
    <property type="match status" value="1"/>
</dbReference>
<dbReference type="InterPro" id="IPR041555">
    <property type="entry name" value="MG3"/>
</dbReference>